<reference evidence="1" key="1">
    <citation type="submission" date="2021-08" db="EMBL/GenBank/DDBJ databases">
        <title>Isolation and characterization of neutrophilic mixotrophic iron-oxidizing bacteria from deep-sea hydrothermal vents.</title>
        <authorList>
            <person name="He Y."/>
        </authorList>
    </citation>
    <scope>NUCLEOTIDE SEQUENCE</scope>
    <source>
        <strain evidence="1">IOP_13</strain>
    </source>
</reference>
<accession>A0A9X1N6W6</accession>
<sequence>MKDILILIGGWILGTISSWVFARKSSGDIADAKDQINTHTQDQLRELAVQISALGKLTQYSLAQIKEAGLGTAAELEKWTLEEFGRTKRFSMPYQKMPSMVSIYLCLIRRGRAVFAGSQASLQVSVRIKGELWFGIFSAQNTGVFQAATWPTCWTEGLTGCSAGHQLRCTPLVPISIALGNFWKMDKT</sequence>
<dbReference type="EMBL" id="JAINWF010000015">
    <property type="protein sequence ID" value="MCD1610083.1"/>
    <property type="molecule type" value="Genomic_DNA"/>
</dbReference>
<organism evidence="1 2">
    <name type="scientific">Stutzerimonas kunmingensis</name>
    <dbReference type="NCBI Taxonomy" id="1211807"/>
    <lineage>
        <taxon>Bacteria</taxon>
        <taxon>Pseudomonadati</taxon>
        <taxon>Pseudomonadota</taxon>
        <taxon>Gammaproteobacteria</taxon>
        <taxon>Pseudomonadales</taxon>
        <taxon>Pseudomonadaceae</taxon>
        <taxon>Stutzerimonas</taxon>
    </lineage>
</organism>
<name>A0A9X1N6W6_9GAMM</name>
<dbReference type="RefSeq" id="WP_146032436.1">
    <property type="nucleotide sequence ID" value="NZ_DAMBQT010000006.1"/>
</dbReference>
<comment type="caution">
    <text evidence="1">The sequence shown here is derived from an EMBL/GenBank/DDBJ whole genome shotgun (WGS) entry which is preliminary data.</text>
</comment>
<proteinExistence type="predicted"/>
<dbReference type="AlphaFoldDB" id="A0A9X1N6W6"/>
<dbReference type="Proteomes" id="UP001138989">
    <property type="component" value="Unassembled WGS sequence"/>
</dbReference>
<evidence type="ECO:0000313" key="2">
    <source>
        <dbReference type="Proteomes" id="UP001138989"/>
    </source>
</evidence>
<keyword evidence="2" id="KW-1185">Reference proteome</keyword>
<evidence type="ECO:0000313" key="1">
    <source>
        <dbReference type="EMBL" id="MCD1610083.1"/>
    </source>
</evidence>
<protein>
    <submittedName>
        <fullName evidence="1">Uncharacterized protein</fullName>
    </submittedName>
</protein>
<gene>
    <name evidence="1" type="ORF">K7H17_19710</name>
</gene>